<keyword evidence="3" id="KW-1185">Reference proteome</keyword>
<accession>A0A0X8JCT3</accession>
<dbReference type="Pfam" id="PF01882">
    <property type="entry name" value="DUF58"/>
    <property type="match status" value="1"/>
</dbReference>
<evidence type="ECO:0000313" key="2">
    <source>
        <dbReference type="EMBL" id="AMD86512.1"/>
    </source>
</evidence>
<protein>
    <recommendedName>
        <fullName evidence="1">DUF58 domain-containing protein</fullName>
    </recommendedName>
</protein>
<dbReference type="KEGG" id="ard:AXF14_01480"/>
<gene>
    <name evidence="2" type="ORF">AXF14_01480</name>
</gene>
<organism evidence="2 3">
    <name type="scientific">Actinomyces radicidentis</name>
    <dbReference type="NCBI Taxonomy" id="111015"/>
    <lineage>
        <taxon>Bacteria</taxon>
        <taxon>Bacillati</taxon>
        <taxon>Actinomycetota</taxon>
        <taxon>Actinomycetes</taxon>
        <taxon>Actinomycetales</taxon>
        <taxon>Actinomycetaceae</taxon>
        <taxon>Actinomyces</taxon>
    </lineage>
</organism>
<dbReference type="STRING" id="111015.AXF14_01480"/>
<dbReference type="InterPro" id="IPR002881">
    <property type="entry name" value="DUF58"/>
</dbReference>
<feature type="domain" description="DUF58" evidence="1">
    <location>
        <begin position="192"/>
        <end position="368"/>
    </location>
</feature>
<dbReference type="PANTHER" id="PTHR33608:SF3">
    <property type="entry name" value="SLR2013 PROTEIN"/>
    <property type="match status" value="1"/>
</dbReference>
<reference evidence="3" key="1">
    <citation type="submission" date="2016-02" db="EMBL/GenBank/DDBJ databases">
        <authorList>
            <person name="Holder M.E."/>
            <person name="Ajami N.J."/>
            <person name="Petrosino J.F."/>
        </authorList>
    </citation>
    <scope>NUCLEOTIDE SEQUENCE [LARGE SCALE GENOMIC DNA]</scope>
    <source>
        <strain evidence="3">CCUG 36733</strain>
    </source>
</reference>
<dbReference type="PANTHER" id="PTHR33608">
    <property type="entry name" value="BLL2464 PROTEIN"/>
    <property type="match status" value="1"/>
</dbReference>
<name>A0A0X8JCT3_ACTRD</name>
<dbReference type="AlphaFoldDB" id="A0A0X8JCT3"/>
<dbReference type="Proteomes" id="UP000065220">
    <property type="component" value="Chromosome"/>
</dbReference>
<dbReference type="RefSeq" id="WP_067939511.1">
    <property type="nucleotide sequence ID" value="NZ_CP014228.1"/>
</dbReference>
<proteinExistence type="predicted"/>
<evidence type="ECO:0000259" key="1">
    <source>
        <dbReference type="Pfam" id="PF01882"/>
    </source>
</evidence>
<dbReference type="OrthoDB" id="845740at2"/>
<evidence type="ECO:0000313" key="3">
    <source>
        <dbReference type="Proteomes" id="UP000065220"/>
    </source>
</evidence>
<dbReference type="EMBL" id="CP014228">
    <property type="protein sequence ID" value="AMD86512.1"/>
    <property type="molecule type" value="Genomic_DNA"/>
</dbReference>
<sequence>MYLTTRTVRTLLAGVLVVVLVPQPATVLVIALAVAALVVVDVVLAPSPRSLRVSRGVPRSTRLGESVTDTLTVSSQAAQVVHLEVRDAWPPSAGAVGERGSLTIPPGQRRRHRTTLTPTRRGDRLAERVTVRVRGPLGLAGRQASLCAPATLRVLPAFASRRHLPSRLARLREMDGRSAVQVRGAGTEFDSLRQYVAGDDVRSIDWRSTARRGDVVVRTWRPERDRRVLIVLDTGRTAAARLGEGTRLDSQIEAALLLAALASRAGDRVDVIALDEAVRAQVRGESGPALMSALADGLAPVEPALVETSWSLAAGTVSRALSQHSLVVVLTGLEGASADAATLRALAPIVREHTVLVASATDPGLVELRGRRSDSESAYVAAAAEQDLLEIEAARDRLRRAGAEVVEASPAGLAPALADSYLALKAAGRL</sequence>